<protein>
    <submittedName>
        <fullName evidence="2">Uncharacterized protein</fullName>
    </submittedName>
</protein>
<organism evidence="2 3">
    <name type="scientific">Streptomyces bungoensis</name>
    <dbReference type="NCBI Taxonomy" id="285568"/>
    <lineage>
        <taxon>Bacteria</taxon>
        <taxon>Bacillati</taxon>
        <taxon>Actinomycetota</taxon>
        <taxon>Actinomycetes</taxon>
        <taxon>Kitasatosporales</taxon>
        <taxon>Streptomycetaceae</taxon>
        <taxon>Streptomyces</taxon>
    </lineage>
</organism>
<sequence length="83" mass="8488">MEIAGPALGVSDEETARHARALGEPPALVVAFEADAGGPEPVSCPVAAERPEIRREPVPGHPRPGAEAAPGARDWPGPPLPTD</sequence>
<dbReference type="Proteomes" id="UP000053024">
    <property type="component" value="Unassembled WGS sequence"/>
</dbReference>
<accession>A0A101SRZ4</accession>
<dbReference type="AlphaFoldDB" id="A0A101SRZ4"/>
<dbReference type="OrthoDB" id="3375452at2"/>
<gene>
    <name evidence="2" type="ORF">AQJ66_29975</name>
</gene>
<feature type="compositionally biased region" description="Low complexity" evidence="1">
    <location>
        <begin position="63"/>
        <end position="72"/>
    </location>
</feature>
<feature type="compositionally biased region" description="Basic and acidic residues" evidence="1">
    <location>
        <begin position="49"/>
        <end position="58"/>
    </location>
</feature>
<evidence type="ECO:0000256" key="1">
    <source>
        <dbReference type="SAM" id="MobiDB-lite"/>
    </source>
</evidence>
<name>A0A101SRZ4_9ACTN</name>
<dbReference type="EMBL" id="LMWX01000056">
    <property type="protein sequence ID" value="KUN78878.1"/>
    <property type="molecule type" value="Genomic_DNA"/>
</dbReference>
<keyword evidence="3" id="KW-1185">Reference proteome</keyword>
<proteinExistence type="predicted"/>
<feature type="region of interest" description="Disordered" evidence="1">
    <location>
        <begin position="36"/>
        <end position="83"/>
    </location>
</feature>
<dbReference type="STRING" id="285568.AQJ66_29975"/>
<dbReference type="RefSeq" id="WP_061928231.1">
    <property type="nucleotide sequence ID" value="NZ_JBEYBH010000017.1"/>
</dbReference>
<feature type="region of interest" description="Disordered" evidence="1">
    <location>
        <begin position="1"/>
        <end position="22"/>
    </location>
</feature>
<evidence type="ECO:0000313" key="3">
    <source>
        <dbReference type="Proteomes" id="UP000053024"/>
    </source>
</evidence>
<evidence type="ECO:0000313" key="2">
    <source>
        <dbReference type="EMBL" id="KUN78878.1"/>
    </source>
</evidence>
<comment type="caution">
    <text evidence="2">The sequence shown here is derived from an EMBL/GenBank/DDBJ whole genome shotgun (WGS) entry which is preliminary data.</text>
</comment>
<reference evidence="2 3" key="1">
    <citation type="submission" date="2015-10" db="EMBL/GenBank/DDBJ databases">
        <title>Draft genome sequence of Streptomyces bungoensis DSM 41781, type strain for the species Streptomyces bungoensis.</title>
        <authorList>
            <person name="Ruckert C."/>
            <person name="Winkler A."/>
            <person name="Kalinowski J."/>
            <person name="Kampfer P."/>
            <person name="Glaeser S."/>
        </authorList>
    </citation>
    <scope>NUCLEOTIDE SEQUENCE [LARGE SCALE GENOMIC DNA]</scope>
    <source>
        <strain evidence="2 3">DSM 41781</strain>
    </source>
</reference>